<dbReference type="Gene3D" id="3.40.1180.10">
    <property type="entry name" value="Decaprenyl diphosphate synthase-like"/>
    <property type="match status" value="1"/>
</dbReference>
<gene>
    <name evidence="3" type="ORF">METZ01_LOCUS35390</name>
</gene>
<dbReference type="PANTHER" id="PTHR10291:SF0">
    <property type="entry name" value="DEHYDRODOLICHYL DIPHOSPHATE SYNTHASE 2"/>
    <property type="match status" value="1"/>
</dbReference>
<dbReference type="InterPro" id="IPR001441">
    <property type="entry name" value="UPP_synth-like"/>
</dbReference>
<dbReference type="GO" id="GO:0045547">
    <property type="term" value="F:ditrans,polycis-polyprenyl diphosphate synthase [(2E,6E)-farnesyl diphosphate specific] activity"/>
    <property type="evidence" value="ECO:0007669"/>
    <property type="project" value="TreeGrafter"/>
</dbReference>
<reference evidence="3" key="1">
    <citation type="submission" date="2018-05" db="EMBL/GenBank/DDBJ databases">
        <authorList>
            <person name="Lanie J.A."/>
            <person name="Ng W.-L."/>
            <person name="Kazmierczak K.M."/>
            <person name="Andrzejewski T.M."/>
            <person name="Davidsen T.M."/>
            <person name="Wayne K.J."/>
            <person name="Tettelin H."/>
            <person name="Glass J.I."/>
            <person name="Rusch D."/>
            <person name="Podicherti R."/>
            <person name="Tsui H.-C.T."/>
            <person name="Winkler M.E."/>
        </authorList>
    </citation>
    <scope>NUCLEOTIDE SEQUENCE</scope>
</reference>
<evidence type="ECO:0000256" key="1">
    <source>
        <dbReference type="ARBA" id="ARBA00001946"/>
    </source>
</evidence>
<dbReference type="GO" id="GO:0016094">
    <property type="term" value="P:polyprenol biosynthetic process"/>
    <property type="evidence" value="ECO:0007669"/>
    <property type="project" value="TreeGrafter"/>
</dbReference>
<sequence>MVESKLQEKIDLHRLPRHIAVIMDGNGRWAQNNSLPRVEGHWAGVKVVDRIVTLGCKLNLEALTLYSFSDENWNRPSAEIGTLMKILDFYLKKELKRMKEENIQFNIIGHIEDLPTSIQKLIQYSIDETKNNTGMILTLALSYGGRQEILDVVKKVAQMVKDGKISTEEIDFPLFESFLSTHPMPDPDLLIRTSGERRISNFLLYQSAYTELHYNNVLWPDFTEDDFLNAIIDYQGRDRRFGMTQEQVAKA</sequence>
<accession>A0A381QT26</accession>
<dbReference type="InterPro" id="IPR036424">
    <property type="entry name" value="UPP_synth-like_sf"/>
</dbReference>
<dbReference type="SUPFAM" id="SSF64005">
    <property type="entry name" value="Undecaprenyl diphosphate synthase"/>
    <property type="match status" value="1"/>
</dbReference>
<dbReference type="PANTHER" id="PTHR10291">
    <property type="entry name" value="DEHYDRODOLICHYL DIPHOSPHATE SYNTHASE FAMILY MEMBER"/>
    <property type="match status" value="1"/>
</dbReference>
<organism evidence="3">
    <name type="scientific">marine metagenome</name>
    <dbReference type="NCBI Taxonomy" id="408172"/>
    <lineage>
        <taxon>unclassified sequences</taxon>
        <taxon>metagenomes</taxon>
        <taxon>ecological metagenomes</taxon>
    </lineage>
</organism>
<keyword evidence="2" id="KW-0808">Transferase</keyword>
<evidence type="ECO:0000313" key="3">
    <source>
        <dbReference type="EMBL" id="SUZ82536.1"/>
    </source>
</evidence>
<dbReference type="EMBL" id="UINC01001512">
    <property type="protein sequence ID" value="SUZ82536.1"/>
    <property type="molecule type" value="Genomic_DNA"/>
</dbReference>
<dbReference type="FunFam" id="3.40.1180.10:FF:000001">
    <property type="entry name" value="(2E,6E)-farnesyl-diphosphate-specific ditrans,polycis-undecaprenyl-diphosphate synthase"/>
    <property type="match status" value="1"/>
</dbReference>
<dbReference type="HAMAP" id="MF_01139">
    <property type="entry name" value="ISPT"/>
    <property type="match status" value="1"/>
</dbReference>
<evidence type="ECO:0000256" key="2">
    <source>
        <dbReference type="ARBA" id="ARBA00022679"/>
    </source>
</evidence>
<dbReference type="CDD" id="cd00475">
    <property type="entry name" value="Cis_IPPS"/>
    <property type="match status" value="1"/>
</dbReference>
<dbReference type="InterPro" id="IPR018520">
    <property type="entry name" value="UPP_synth-like_CS"/>
</dbReference>
<dbReference type="NCBIfam" id="NF011405">
    <property type="entry name" value="PRK14830.1"/>
    <property type="match status" value="1"/>
</dbReference>
<dbReference type="PROSITE" id="PS01066">
    <property type="entry name" value="UPP_SYNTHASE"/>
    <property type="match status" value="1"/>
</dbReference>
<dbReference type="AlphaFoldDB" id="A0A381QT26"/>
<protein>
    <recommendedName>
        <fullName evidence="4">Isoprenyl transferase</fullName>
    </recommendedName>
</protein>
<comment type="cofactor">
    <cofactor evidence="1">
        <name>Mg(2+)</name>
        <dbReference type="ChEBI" id="CHEBI:18420"/>
    </cofactor>
</comment>
<dbReference type="NCBIfam" id="TIGR00055">
    <property type="entry name" value="uppS"/>
    <property type="match status" value="1"/>
</dbReference>
<proteinExistence type="inferred from homology"/>
<name>A0A381QT26_9ZZZZ</name>
<evidence type="ECO:0008006" key="4">
    <source>
        <dbReference type="Google" id="ProtNLM"/>
    </source>
</evidence>
<dbReference type="Pfam" id="PF01255">
    <property type="entry name" value="Prenyltransf"/>
    <property type="match status" value="1"/>
</dbReference>